<reference evidence="1 2" key="1">
    <citation type="submission" date="2010-07" db="EMBL/GenBank/DDBJ databases">
        <authorList>
            <person name="Sid Ahmed O."/>
        </authorList>
    </citation>
    <scope>NUCLEOTIDE SEQUENCE [LARGE SCALE GENOMIC DNA]</scope>
    <source>
        <strain evidence="1 2">TX4248</strain>
    </source>
</reference>
<sequence>MFSCEEGAWSIIDAAIKKYEQHFHDEFPIYEYIDVTKSDDFDFSIPGAKRLAILIDKHIKENELVHVPSDYHSRLY</sequence>
<comment type="caution">
    <text evidence="1">The sequence shown here is derived from an EMBL/GenBank/DDBJ whole genome shotgun (WGS) entry which is preliminary data.</text>
</comment>
<dbReference type="RefSeq" id="WP_002364496.1">
    <property type="nucleotide sequence ID" value="NZ_GL454469.1"/>
</dbReference>
<proteinExistence type="predicted"/>
<evidence type="ECO:0000313" key="2">
    <source>
        <dbReference type="Proteomes" id="UP000004846"/>
    </source>
</evidence>
<dbReference type="Proteomes" id="UP000004846">
    <property type="component" value="Unassembled WGS sequence"/>
</dbReference>
<protein>
    <submittedName>
        <fullName evidence="1">Coenzyme F420 hydrogenase domain protein</fullName>
    </submittedName>
</protein>
<accession>A0A125W463</accession>
<dbReference type="AlphaFoldDB" id="A0A125W463"/>
<evidence type="ECO:0000313" key="1">
    <source>
        <dbReference type="EMBL" id="EFM82189.1"/>
    </source>
</evidence>
<dbReference type="EMBL" id="AEBR01000073">
    <property type="protein sequence ID" value="EFM82189.1"/>
    <property type="molecule type" value="Genomic_DNA"/>
</dbReference>
<gene>
    <name evidence="1" type="ORF">HMPREF9498_02200</name>
</gene>
<organism evidence="1 2">
    <name type="scientific">Enterococcus faecalis TX4248</name>
    <dbReference type="NCBI Taxonomy" id="749495"/>
    <lineage>
        <taxon>Bacteria</taxon>
        <taxon>Bacillati</taxon>
        <taxon>Bacillota</taxon>
        <taxon>Bacilli</taxon>
        <taxon>Lactobacillales</taxon>
        <taxon>Enterococcaceae</taxon>
        <taxon>Enterococcus</taxon>
    </lineage>
</organism>
<name>A0A125W463_ENTFL</name>
<dbReference type="HOGENOM" id="CLU_2648896_0_0_9"/>